<accession>A0ACC2C3L2</accession>
<gene>
    <name evidence="1" type="ORF">O6H91_12G073700</name>
</gene>
<evidence type="ECO:0000313" key="1">
    <source>
        <dbReference type="EMBL" id="KAJ7536555.1"/>
    </source>
</evidence>
<protein>
    <submittedName>
        <fullName evidence="1">Uncharacterized protein</fullName>
    </submittedName>
</protein>
<sequence>MDPRLRLQHGLVVDQSGQVVGRGSGGLAGLSPYSLSLLQSQLSSERARQDLAAQSRAQANANALRAASGLVPSLSSGQGFYTVESLQGATSVGQDGLVGHAQLPSHDAARGFAGGYVGAGQQGIDAATFNQLLAHQAASQKLLATAPSAGMAPLLLPSHHSVPMEVNTGGVVGRGGGKGGPLYMYQPYAQSDLPLGTARYVQQASQVPAETILRMREREREREHERDRERERERDRERTRERDRRDEWARERRRDSDRRRESERRHELDKRRDLERRRDTEYEARAKDRLKQRDTGHKKKASRASPVTLRHDNTKSKGLRARGQKEKGWCSLCQVDCNTEEMLGRHLDGKKHKSRVEAETQKKELSKKPENIEANKGEKVTEGDEVGKMLTEEQVEKDGATANLEAKKANKGKVNAKVNTRKKNSKFSKPGSKADASSAEVNDKGVVNETVEKLEKVETEATSDKVEIPVKDLGSEEELQDVEVETIEKVREEKGDEVTKLEQIEELVEANVASKLEEGDAKFQVSEVMEEAAVNTENVAKTLVGDFDMVKDEQEVIASVLILEDKASGTEIVKEVNNGNPETKALSNQNILTGIAAQSQGKKSVLGKRNLEIDGEPPSAKKTRQLKKKGAGTSPSVQTETVRCEVCKVTCRNATVYETHLKGEKHTERLKKVQTPTSKTGKTTKLVDNKVAEEAPNTG</sequence>
<dbReference type="EMBL" id="CM055103">
    <property type="protein sequence ID" value="KAJ7536555.1"/>
    <property type="molecule type" value="Genomic_DNA"/>
</dbReference>
<proteinExistence type="predicted"/>
<name>A0ACC2C3L2_DIPCM</name>
<keyword evidence="2" id="KW-1185">Reference proteome</keyword>
<dbReference type="Proteomes" id="UP001162992">
    <property type="component" value="Chromosome 12"/>
</dbReference>
<organism evidence="1 2">
    <name type="scientific">Diphasiastrum complanatum</name>
    <name type="common">Issler's clubmoss</name>
    <name type="synonym">Lycopodium complanatum</name>
    <dbReference type="NCBI Taxonomy" id="34168"/>
    <lineage>
        <taxon>Eukaryota</taxon>
        <taxon>Viridiplantae</taxon>
        <taxon>Streptophyta</taxon>
        <taxon>Embryophyta</taxon>
        <taxon>Tracheophyta</taxon>
        <taxon>Lycopodiopsida</taxon>
        <taxon>Lycopodiales</taxon>
        <taxon>Lycopodiaceae</taxon>
        <taxon>Lycopodioideae</taxon>
        <taxon>Diphasiastrum</taxon>
    </lineage>
</organism>
<comment type="caution">
    <text evidence="1">The sequence shown here is derived from an EMBL/GenBank/DDBJ whole genome shotgun (WGS) entry which is preliminary data.</text>
</comment>
<reference evidence="2" key="1">
    <citation type="journal article" date="2024" name="Proc. Natl. Acad. Sci. U.S.A.">
        <title>Extraordinary preservation of gene collinearity over three hundred million years revealed in homosporous lycophytes.</title>
        <authorList>
            <person name="Li C."/>
            <person name="Wickell D."/>
            <person name="Kuo L.Y."/>
            <person name="Chen X."/>
            <person name="Nie B."/>
            <person name="Liao X."/>
            <person name="Peng D."/>
            <person name="Ji J."/>
            <person name="Jenkins J."/>
            <person name="Williams M."/>
            <person name="Shu S."/>
            <person name="Plott C."/>
            <person name="Barry K."/>
            <person name="Rajasekar S."/>
            <person name="Grimwood J."/>
            <person name="Han X."/>
            <person name="Sun S."/>
            <person name="Hou Z."/>
            <person name="He W."/>
            <person name="Dai G."/>
            <person name="Sun C."/>
            <person name="Schmutz J."/>
            <person name="Leebens-Mack J.H."/>
            <person name="Li F.W."/>
            <person name="Wang L."/>
        </authorList>
    </citation>
    <scope>NUCLEOTIDE SEQUENCE [LARGE SCALE GENOMIC DNA]</scope>
    <source>
        <strain evidence="2">cv. PW_Plant_1</strain>
    </source>
</reference>
<evidence type="ECO:0000313" key="2">
    <source>
        <dbReference type="Proteomes" id="UP001162992"/>
    </source>
</evidence>